<comment type="subcellular location">
    <subcellularLocation>
        <location evidence="3">Cell junction</location>
        <location evidence="3">Adherens junction</location>
    </subcellularLocation>
    <subcellularLocation>
        <location evidence="2">Cytoplasm</location>
        <location evidence="2">Cytoskeleton</location>
        <location evidence="2">Cilium basal body</location>
    </subcellularLocation>
    <subcellularLocation>
        <location evidence="1">Cytoplasm</location>
        <location evidence="1">Cytoskeleton</location>
        <location evidence="1">Microtubule organizing center</location>
        <location evidence="1">Centrosome</location>
        <location evidence="1">Centriole</location>
    </subcellularLocation>
</comment>
<keyword evidence="5" id="KW-0217">Developmental protein</keyword>
<dbReference type="InterPro" id="IPR019775">
    <property type="entry name" value="WD40_repeat_CS"/>
</dbReference>
<dbReference type="InParanoid" id="A0A668AY17"/>
<dbReference type="GO" id="GO:0005912">
    <property type="term" value="C:adherens junction"/>
    <property type="evidence" value="ECO:0007669"/>
    <property type="project" value="UniProtKB-SubCell"/>
</dbReference>
<dbReference type="GeneTree" id="ENSGT00940000156509"/>
<dbReference type="PRINTS" id="PR00452">
    <property type="entry name" value="SH3DOMAIN"/>
</dbReference>
<dbReference type="CDD" id="cd11812">
    <property type="entry name" value="SH3_AHI-1"/>
    <property type="match status" value="1"/>
</dbReference>
<reference evidence="22" key="3">
    <citation type="submission" date="2025-09" db="UniProtKB">
        <authorList>
            <consortium name="Ensembl"/>
        </authorList>
    </citation>
    <scope>IDENTIFICATION</scope>
</reference>
<dbReference type="CTD" id="54806"/>
<evidence type="ECO:0000256" key="10">
    <source>
        <dbReference type="ARBA" id="ARBA00022782"/>
    </source>
</evidence>
<evidence type="ECO:0000256" key="17">
    <source>
        <dbReference type="ARBA" id="ARBA00071144"/>
    </source>
</evidence>
<evidence type="ECO:0000256" key="14">
    <source>
        <dbReference type="ARBA" id="ARBA00023212"/>
    </source>
</evidence>
<evidence type="ECO:0000256" key="4">
    <source>
        <dbReference type="ARBA" id="ARBA00022443"/>
    </source>
</evidence>
<dbReference type="OrthoDB" id="2096344at2759"/>
<evidence type="ECO:0000256" key="5">
    <source>
        <dbReference type="ARBA" id="ARBA00022473"/>
    </source>
</evidence>
<keyword evidence="11" id="KW-0970">Cilium biogenesis/degradation</keyword>
<keyword evidence="23" id="KW-1185">Reference proteome</keyword>
<evidence type="ECO:0000259" key="21">
    <source>
        <dbReference type="PROSITE" id="PS50002"/>
    </source>
</evidence>
<comment type="function">
    <text evidence="16">Involved in vesicle trafficking and required for ciliogenesis, formation of primary non-motile cilium, and recruitment of RAB8A to the basal body of primary cilium. Component of the tectonic-like complex, a complex localized at the transition zone of primary cilia and acting as a barrier that prevents diffusion of transmembrane proteins between the cilia and plasma membranes. Involved in neuronal differentiation. As a positive modulator of classical Wnt signaling, may play a crucial role in ciliary signaling during cerebellum embryonic development.</text>
</comment>
<dbReference type="Gene3D" id="2.30.30.40">
    <property type="entry name" value="SH3 Domains"/>
    <property type="match status" value="1"/>
</dbReference>
<dbReference type="SUPFAM" id="SSF50978">
    <property type="entry name" value="WD40 repeat-like"/>
    <property type="match status" value="1"/>
</dbReference>
<dbReference type="GO" id="GO:0036064">
    <property type="term" value="C:ciliary basal body"/>
    <property type="evidence" value="ECO:0007669"/>
    <property type="project" value="TreeGrafter"/>
</dbReference>
<evidence type="ECO:0000256" key="2">
    <source>
        <dbReference type="ARBA" id="ARBA00004120"/>
    </source>
</evidence>
<name>A0A668AY17_9TELE</name>
<feature type="region of interest" description="Disordered" evidence="20">
    <location>
        <begin position="1156"/>
        <end position="1220"/>
    </location>
</feature>
<dbReference type="SMART" id="SM00326">
    <property type="entry name" value="SH3"/>
    <property type="match status" value="1"/>
</dbReference>
<dbReference type="SMART" id="SM00320">
    <property type="entry name" value="WD40"/>
    <property type="match status" value="6"/>
</dbReference>
<evidence type="ECO:0000256" key="3">
    <source>
        <dbReference type="ARBA" id="ARBA00004536"/>
    </source>
</evidence>
<accession>A0A668AY17</accession>
<dbReference type="InterPro" id="IPR001680">
    <property type="entry name" value="WD40_rpt"/>
</dbReference>
<feature type="repeat" description="WD" evidence="19">
    <location>
        <begin position="646"/>
        <end position="681"/>
    </location>
</feature>
<dbReference type="InterPro" id="IPR036028">
    <property type="entry name" value="SH3-like_dom_sf"/>
</dbReference>
<evidence type="ECO:0000256" key="11">
    <source>
        <dbReference type="ARBA" id="ARBA00022794"/>
    </source>
</evidence>
<evidence type="ECO:0000256" key="15">
    <source>
        <dbReference type="ARBA" id="ARBA00023273"/>
    </source>
</evidence>
<evidence type="ECO:0000256" key="9">
    <source>
        <dbReference type="ARBA" id="ARBA00022737"/>
    </source>
</evidence>
<dbReference type="CDD" id="cd00200">
    <property type="entry name" value="WD40"/>
    <property type="match status" value="1"/>
</dbReference>
<evidence type="ECO:0000313" key="22">
    <source>
        <dbReference type="Ensembl" id="ENSMMDP00005052561.1"/>
    </source>
</evidence>
<dbReference type="FunFam" id="2.130.10.10:FF:000112">
    <property type="entry name" value="jouberin isoform X2"/>
    <property type="match status" value="1"/>
</dbReference>
<evidence type="ECO:0000313" key="23">
    <source>
        <dbReference type="Proteomes" id="UP000472263"/>
    </source>
</evidence>
<dbReference type="Pfam" id="PF00400">
    <property type="entry name" value="WD40"/>
    <property type="match status" value="4"/>
</dbReference>
<dbReference type="InterPro" id="IPR015943">
    <property type="entry name" value="WD40/YVTN_repeat-like_dom_sf"/>
</dbReference>
<feature type="compositionally biased region" description="Basic and acidic residues" evidence="20">
    <location>
        <begin position="1"/>
        <end position="30"/>
    </location>
</feature>
<reference evidence="22" key="2">
    <citation type="submission" date="2025-08" db="UniProtKB">
        <authorList>
            <consortium name="Ensembl"/>
        </authorList>
    </citation>
    <scope>IDENTIFICATION</scope>
</reference>
<feature type="compositionally biased region" description="Acidic residues" evidence="20">
    <location>
        <begin position="247"/>
        <end position="260"/>
    </location>
</feature>
<dbReference type="InterPro" id="IPR035832">
    <property type="entry name" value="AHI1_SH3"/>
</dbReference>
<dbReference type="PROSITE" id="PS50294">
    <property type="entry name" value="WD_REPEATS_REGION"/>
    <property type="match status" value="2"/>
</dbReference>
<evidence type="ECO:0000256" key="19">
    <source>
        <dbReference type="PROSITE-ProRule" id="PRU00221"/>
    </source>
</evidence>
<evidence type="ECO:0000256" key="8">
    <source>
        <dbReference type="ARBA" id="ARBA00022574"/>
    </source>
</evidence>
<feature type="repeat" description="WD" evidence="19">
    <location>
        <begin position="804"/>
        <end position="833"/>
    </location>
</feature>
<dbReference type="GO" id="GO:0005814">
    <property type="term" value="C:centriole"/>
    <property type="evidence" value="ECO:0007669"/>
    <property type="project" value="UniProtKB-SubCell"/>
</dbReference>
<keyword evidence="9" id="KW-0677">Repeat</keyword>
<feature type="compositionally biased region" description="Polar residues" evidence="20">
    <location>
        <begin position="127"/>
        <end position="146"/>
    </location>
</feature>
<dbReference type="PANTHER" id="PTHR44499:SF1">
    <property type="entry name" value="JOUBERIN"/>
    <property type="match status" value="1"/>
</dbReference>
<evidence type="ECO:0000256" key="12">
    <source>
        <dbReference type="ARBA" id="ARBA00022949"/>
    </source>
</evidence>
<evidence type="ECO:0000256" key="6">
    <source>
        <dbReference type="ARBA" id="ARBA00022490"/>
    </source>
</evidence>
<dbReference type="PROSITE" id="PS50002">
    <property type="entry name" value="SH3"/>
    <property type="match status" value="1"/>
</dbReference>
<dbReference type="GO" id="GO:0044458">
    <property type="term" value="P:motile cilium assembly"/>
    <property type="evidence" value="ECO:0007669"/>
    <property type="project" value="TreeGrafter"/>
</dbReference>
<evidence type="ECO:0000256" key="16">
    <source>
        <dbReference type="ARBA" id="ARBA00058395"/>
    </source>
</evidence>
<dbReference type="AlphaFoldDB" id="A0A668AY17"/>
<feature type="compositionally biased region" description="Polar residues" evidence="20">
    <location>
        <begin position="65"/>
        <end position="79"/>
    </location>
</feature>
<dbReference type="Proteomes" id="UP000472263">
    <property type="component" value="Chromosome 22"/>
</dbReference>
<dbReference type="PROSITE" id="PS00678">
    <property type="entry name" value="WD_REPEATS_1"/>
    <property type="match status" value="1"/>
</dbReference>
<dbReference type="Pfam" id="PF00018">
    <property type="entry name" value="SH3_1"/>
    <property type="match status" value="1"/>
</dbReference>
<keyword evidence="7" id="KW-0597">Phosphoprotein</keyword>
<keyword evidence="10" id="KW-0221">Differentiation</keyword>
<feature type="repeat" description="WD" evidence="19">
    <location>
        <begin position="693"/>
        <end position="725"/>
    </location>
</feature>
<keyword evidence="8 19" id="KW-0853">WD repeat</keyword>
<dbReference type="SUPFAM" id="SSF50044">
    <property type="entry name" value="SH3-domain"/>
    <property type="match status" value="1"/>
</dbReference>
<sequence length="1220" mass="137718">MPAGESEARAKTRDRFNEVFKKYTDPPSEKKKLKKKSSETGETIQLQTLKKNLNLEKDIEEDGTILQNTYNPEQGSPRFTKNKRREREVAEKFNTTSNGDREETQTFKGKKKNKNKRELPSPPVLEDTQNYVQNDSSKDTYATKSEISMEPDGNEVGREPKRRSKTGRSKGDMDAKTDSQVVDAEDELLHKYQQQIAQEAEKTVKKSIIKKTEKETAPQVALNNDVGKKKKKKLKSVNTEPEIRDQDEYEEQDVALENEDESKGKKKKAKRKNQVVKEDSETEAEVPQKPTFDDSLVLGVCVHRTDRLKTDLLMSHPMVKIHVVDEISGQYVKKEHSHRPVSSFYEQDNVEHILPIMTQPFDFKKNKSTTPEWEEQIIFNERFGYFVENNDESPRVLLFFEILDFVTMEEARANVAVDKHERGFRKIAWAFLKLVGTNGVMNIDTKLRLQLFCPPARAKRQPKTIEVVDWWKRYPRNRYASTLYITVKGIKVPEHVDPSVRSMMALQEERGSTTYSELQSEITRKSITQTLENKPAVLRWNRMPGQVCRIPNKSILSFRGGHMGCFTVKFSHGGTILAAACADRDAFPVIVYEIPSGKVLAAFGGHLSVVYDLCWSRDDRSLLSASSDGTTRVWNVERLLGLAEKVLPHPSFVYCAQYHPTAQNLVVTGGYDTLIRVWRLDVDDVNGQLLQEFEGHSSFINAACFDSEGRRMFSADNAGVIIVWKTLVYDSKQRQPCHRWCIEKKINERDLSGIPINMLEIHPNGRRLLIHAKDSVLRVMDLRILAVKKYTGATNYRERIYSTFTPCGNFIFSGSEDGMAYVWNAETGDQIAVYSELCYSTALRGVAFHPHENMVAFCAFGQSQPVHVYLYDRKVSQLEVQDMKGASRSVSAESKTLRTTPDPSVLQDTSVSAALDQYAQATRLSLKMQRVKEKLDSVLEPLQHSSSPGYMYDQDKVGMSHMRRSLTLDTGTMGLNAALPPPSLLSPHSKLQISGALAEQLIPQAALSTQNRGFSPVGKHLKRATSLKLHTSFSDRVSPGSHTETDSAPIQQTVVSLYDYSANRSDELTVHRGDVIHVLYKDNDNWWFGRLSGGQQGYFPASYVAEENFNEEVSDTLEMLAAVSEGTVERSTPTKVSAAISLSGELRFLSEQDTDPELVDTKTKRKKKVKKLAAPSSPSQATFSDPDAAGSSSRRRGRSTERPLPKRPSGRANSAFEPDT</sequence>
<feature type="region of interest" description="Disordered" evidence="20">
    <location>
        <begin position="1"/>
        <end position="41"/>
    </location>
</feature>
<feature type="domain" description="SH3" evidence="21">
    <location>
        <begin position="1049"/>
        <end position="1109"/>
    </location>
</feature>
<evidence type="ECO:0000256" key="1">
    <source>
        <dbReference type="ARBA" id="ARBA00004114"/>
    </source>
</evidence>
<dbReference type="InterPro" id="IPR052803">
    <property type="entry name" value="Cilium-Associated_Jouberin"/>
</dbReference>
<dbReference type="PROSITE" id="PS50082">
    <property type="entry name" value="WD_REPEATS_2"/>
    <property type="match status" value="4"/>
</dbReference>
<dbReference type="Ensembl" id="ENSMMDT00005053586.1">
    <property type="protein sequence ID" value="ENSMMDP00005052561.1"/>
    <property type="gene ID" value="ENSMMDG00005023691.1"/>
</dbReference>
<keyword evidence="4 18" id="KW-0728">SH3 domain</keyword>
<keyword evidence="14" id="KW-0206">Cytoskeleton</keyword>
<dbReference type="RefSeq" id="XP_029900993.1">
    <property type="nucleotide sequence ID" value="XM_030045133.1"/>
</dbReference>
<organism evidence="22 23">
    <name type="scientific">Myripristis murdjan</name>
    <name type="common">pinecone soldierfish</name>
    <dbReference type="NCBI Taxonomy" id="586833"/>
    <lineage>
        <taxon>Eukaryota</taxon>
        <taxon>Metazoa</taxon>
        <taxon>Chordata</taxon>
        <taxon>Craniata</taxon>
        <taxon>Vertebrata</taxon>
        <taxon>Euteleostomi</taxon>
        <taxon>Actinopterygii</taxon>
        <taxon>Neopterygii</taxon>
        <taxon>Teleostei</taxon>
        <taxon>Neoteleostei</taxon>
        <taxon>Acanthomorphata</taxon>
        <taxon>Holocentriformes</taxon>
        <taxon>Holocentridae</taxon>
        <taxon>Myripristis</taxon>
    </lineage>
</organism>
<evidence type="ECO:0000256" key="20">
    <source>
        <dbReference type="SAM" id="MobiDB-lite"/>
    </source>
</evidence>
<feature type="repeat" description="WD" evidence="19">
    <location>
        <begin position="603"/>
        <end position="637"/>
    </location>
</feature>
<gene>
    <name evidence="22" type="primary">ahi1</name>
</gene>
<keyword evidence="15" id="KW-0966">Cell projection</keyword>
<protein>
    <recommendedName>
        <fullName evidence="17">Jouberin</fullName>
    </recommendedName>
</protein>
<feature type="region of interest" description="Disordered" evidence="20">
    <location>
        <begin position="64"/>
        <end position="182"/>
    </location>
</feature>
<evidence type="ECO:0000256" key="7">
    <source>
        <dbReference type="ARBA" id="ARBA00022553"/>
    </source>
</evidence>
<keyword evidence="6" id="KW-0963">Cytoplasm</keyword>
<dbReference type="InterPro" id="IPR001452">
    <property type="entry name" value="SH3_domain"/>
</dbReference>
<dbReference type="PANTHER" id="PTHR44499">
    <property type="entry name" value="JOUBERIN"/>
    <property type="match status" value="1"/>
</dbReference>
<dbReference type="FunFam" id="2.30.30.40:FF:000132">
    <property type="entry name" value="jouberin isoform X2"/>
    <property type="match status" value="1"/>
</dbReference>
<evidence type="ECO:0000256" key="18">
    <source>
        <dbReference type="PROSITE-ProRule" id="PRU00192"/>
    </source>
</evidence>
<proteinExistence type="predicted"/>
<feature type="region of interest" description="Disordered" evidence="20">
    <location>
        <begin position="210"/>
        <end position="288"/>
    </location>
</feature>
<dbReference type="InterPro" id="IPR036322">
    <property type="entry name" value="WD40_repeat_dom_sf"/>
</dbReference>
<evidence type="ECO:0000256" key="13">
    <source>
        <dbReference type="ARBA" id="ARBA00023069"/>
    </source>
</evidence>
<dbReference type="GeneID" id="115354675"/>
<reference evidence="22" key="1">
    <citation type="submission" date="2019-06" db="EMBL/GenBank/DDBJ databases">
        <authorList>
            <consortium name="Wellcome Sanger Institute Data Sharing"/>
        </authorList>
    </citation>
    <scope>NUCLEOTIDE SEQUENCE [LARGE SCALE GENOMIC DNA]</scope>
</reference>
<feature type="compositionally biased region" description="Basic residues" evidence="20">
    <location>
        <begin position="264"/>
        <end position="274"/>
    </location>
</feature>
<dbReference type="Gene3D" id="2.130.10.10">
    <property type="entry name" value="YVTN repeat-like/Quinoprotein amine dehydrogenase"/>
    <property type="match status" value="1"/>
</dbReference>
<keyword evidence="12" id="KW-0965">Cell junction</keyword>
<keyword evidence="13" id="KW-0969">Cilium</keyword>
<dbReference type="GO" id="GO:0030154">
    <property type="term" value="P:cell differentiation"/>
    <property type="evidence" value="ECO:0007669"/>
    <property type="project" value="UniProtKB-KW"/>
</dbReference>